<evidence type="ECO:0000313" key="2">
    <source>
        <dbReference type="Proteomes" id="UP001139384"/>
    </source>
</evidence>
<reference evidence="1" key="1">
    <citation type="submission" date="2022-01" db="EMBL/GenBank/DDBJ databases">
        <title>Draft Genome Sequences of Seven Type Strains of the Genus Streptomyces.</title>
        <authorList>
            <person name="Aziz S."/>
            <person name="Coretto E."/>
            <person name="Chronakova A."/>
            <person name="Sproer C."/>
            <person name="Huber K."/>
            <person name="Nouioui I."/>
            <person name="Gross H."/>
        </authorList>
    </citation>
    <scope>NUCLEOTIDE SEQUENCE</scope>
    <source>
        <strain evidence="1">DSM 103493</strain>
    </source>
</reference>
<dbReference type="AlphaFoldDB" id="A0A9X1Q482"/>
<proteinExistence type="predicted"/>
<protein>
    <submittedName>
        <fullName evidence="1">Uncharacterized protein</fullName>
    </submittedName>
</protein>
<dbReference type="RefSeq" id="WP_176188212.1">
    <property type="nucleotide sequence ID" value="NZ_JAKEIP010000164.1"/>
</dbReference>
<gene>
    <name evidence="1" type="ORF">L0P92_29815</name>
</gene>
<dbReference type="EMBL" id="JAKEIP010000164">
    <property type="protein sequence ID" value="MCF1597724.1"/>
    <property type="molecule type" value="Genomic_DNA"/>
</dbReference>
<comment type="caution">
    <text evidence="1">The sequence shown here is derived from an EMBL/GenBank/DDBJ whole genome shotgun (WGS) entry which is preliminary data.</text>
</comment>
<name>A0A9X1Q482_STRM4</name>
<organism evidence="1 2">
    <name type="scientific">Streptomyces muensis</name>
    <dbReference type="NCBI Taxonomy" id="1077944"/>
    <lineage>
        <taxon>Bacteria</taxon>
        <taxon>Bacillati</taxon>
        <taxon>Actinomycetota</taxon>
        <taxon>Actinomycetes</taxon>
        <taxon>Kitasatosporales</taxon>
        <taxon>Streptomycetaceae</taxon>
        <taxon>Streptomyces</taxon>
    </lineage>
</organism>
<sequence length="89" mass="10366">MPKRTRRDRDSEREQIGQRLEAEVAEIRFAWLKQDTEQKTREVLELLGVSDAWKRETAARLYQQMAAGELDPRVGFEQAAFVQSLTVTE</sequence>
<dbReference type="Proteomes" id="UP001139384">
    <property type="component" value="Unassembled WGS sequence"/>
</dbReference>
<evidence type="ECO:0000313" key="1">
    <source>
        <dbReference type="EMBL" id="MCF1597724.1"/>
    </source>
</evidence>
<keyword evidence="2" id="KW-1185">Reference proteome</keyword>
<accession>A0A9X1Q482</accession>